<organism evidence="1 2">
    <name type="scientific">Gluconacetobacter sacchari</name>
    <dbReference type="NCBI Taxonomy" id="92759"/>
    <lineage>
        <taxon>Bacteria</taxon>
        <taxon>Pseudomonadati</taxon>
        <taxon>Pseudomonadota</taxon>
        <taxon>Alphaproteobacteria</taxon>
        <taxon>Acetobacterales</taxon>
        <taxon>Acetobacteraceae</taxon>
        <taxon>Gluconacetobacter</taxon>
    </lineage>
</organism>
<evidence type="ECO:0000313" key="2">
    <source>
        <dbReference type="Proteomes" id="UP000589085"/>
    </source>
</evidence>
<dbReference type="EMBL" id="JABEQJ010000005">
    <property type="protein sequence ID" value="MBB2159716.1"/>
    <property type="molecule type" value="Genomic_DNA"/>
</dbReference>
<proteinExistence type="predicted"/>
<name>A0A7W4NL14_9PROT</name>
<dbReference type="RefSeq" id="WP_182996566.1">
    <property type="nucleotide sequence ID" value="NZ_JABEQJ010000005.1"/>
</dbReference>
<accession>A0A7W4NL14</accession>
<sequence length="250" mass="27470">MALDLRVSLDKGSLQKDLAKLSQGEIRTATAFAMNMLAANGKAAVVDRMKEAFDRPNNFTLNGFFVRPATSETLTAWVASKDFAPNGRPAIKYLGPQIHGGARDMKRSEKALSRISGGQYWLPGPGAPLDQHGNIRPGEMTRILSRLGLMNDASSNMTDKTARRLGRQGKVAKGQRSEYFVGRERGNGRPKGIYKLVGPGKVSAVLIFTPRAPTYRVRLPVEQIVQQAFNARQDRVVAAALRRVLRQRGL</sequence>
<gene>
    <name evidence="1" type="ORF">HLH48_05930</name>
</gene>
<evidence type="ECO:0000313" key="1">
    <source>
        <dbReference type="EMBL" id="MBB2159716.1"/>
    </source>
</evidence>
<dbReference type="AlphaFoldDB" id="A0A7W4NL14"/>
<protein>
    <submittedName>
        <fullName evidence="1">Uncharacterized protein</fullName>
    </submittedName>
</protein>
<reference evidence="1 2" key="1">
    <citation type="submission" date="2020-04" db="EMBL/GenBank/DDBJ databases">
        <title>Description of novel Gluconacetobacter.</title>
        <authorList>
            <person name="Sombolestani A."/>
        </authorList>
    </citation>
    <scope>NUCLEOTIDE SEQUENCE [LARGE SCALE GENOMIC DNA]</scope>
    <source>
        <strain evidence="1 2">LMG 19747</strain>
    </source>
</reference>
<comment type="caution">
    <text evidence="1">The sequence shown here is derived from an EMBL/GenBank/DDBJ whole genome shotgun (WGS) entry which is preliminary data.</text>
</comment>
<dbReference type="Proteomes" id="UP000589085">
    <property type="component" value="Unassembled WGS sequence"/>
</dbReference>